<dbReference type="PANTHER" id="PTHR46558:SF4">
    <property type="entry name" value="DNA-BIDING PHAGE PROTEIN"/>
    <property type="match status" value="1"/>
</dbReference>
<reference evidence="3 4" key="1">
    <citation type="submission" date="2023-10" db="EMBL/GenBank/DDBJ databases">
        <title>Nicoliella lavandulae sp. nov. isolated from Lavandula angustifolia flowers.</title>
        <authorList>
            <person name="Alcantara C."/>
            <person name="Zuniga M."/>
            <person name="Landete J.M."/>
            <person name="Monedero V."/>
        </authorList>
    </citation>
    <scope>NUCLEOTIDE SEQUENCE [LARGE SCALE GENOMIC DNA]</scope>
    <source>
        <strain evidence="3 4">Es01</strain>
    </source>
</reference>
<dbReference type="RefSeq" id="WP_339959821.1">
    <property type="nucleotide sequence ID" value="NZ_JAWMWH010000001.1"/>
</dbReference>
<name>A0ABU8SJA1_9LACO</name>
<dbReference type="Pfam" id="PF01381">
    <property type="entry name" value="HTH_3"/>
    <property type="match status" value="1"/>
</dbReference>
<evidence type="ECO:0000313" key="3">
    <source>
        <dbReference type="EMBL" id="MEJ6399996.1"/>
    </source>
</evidence>
<dbReference type="Gene3D" id="1.25.40.10">
    <property type="entry name" value="Tetratricopeptide repeat domain"/>
    <property type="match status" value="1"/>
</dbReference>
<dbReference type="CDD" id="cd00093">
    <property type="entry name" value="HTH_XRE"/>
    <property type="match status" value="1"/>
</dbReference>
<gene>
    <name evidence="3" type="ORF">R4146_02210</name>
</gene>
<keyword evidence="1" id="KW-0238">DNA-binding</keyword>
<dbReference type="EMBL" id="JAWMWH010000001">
    <property type="protein sequence ID" value="MEJ6399996.1"/>
    <property type="molecule type" value="Genomic_DNA"/>
</dbReference>
<dbReference type="InterPro" id="IPR001387">
    <property type="entry name" value="Cro/C1-type_HTH"/>
</dbReference>
<dbReference type="InterPro" id="IPR011990">
    <property type="entry name" value="TPR-like_helical_dom_sf"/>
</dbReference>
<dbReference type="SUPFAM" id="SSF47413">
    <property type="entry name" value="lambda repressor-like DNA-binding domains"/>
    <property type="match status" value="1"/>
</dbReference>
<dbReference type="SMART" id="SM00530">
    <property type="entry name" value="HTH_XRE"/>
    <property type="match status" value="1"/>
</dbReference>
<accession>A0ABU8SJA1</accession>
<organism evidence="3 4">
    <name type="scientific">Nicoliella lavandulae</name>
    <dbReference type="NCBI Taxonomy" id="3082954"/>
    <lineage>
        <taxon>Bacteria</taxon>
        <taxon>Bacillati</taxon>
        <taxon>Bacillota</taxon>
        <taxon>Bacilli</taxon>
        <taxon>Lactobacillales</taxon>
        <taxon>Lactobacillaceae</taxon>
        <taxon>Nicoliella</taxon>
    </lineage>
</organism>
<dbReference type="PANTHER" id="PTHR46558">
    <property type="entry name" value="TRACRIPTIONAL REGULATORY PROTEIN-RELATED-RELATED"/>
    <property type="match status" value="1"/>
</dbReference>
<dbReference type="SUPFAM" id="SSF48452">
    <property type="entry name" value="TPR-like"/>
    <property type="match status" value="1"/>
</dbReference>
<evidence type="ECO:0000259" key="2">
    <source>
        <dbReference type="PROSITE" id="PS50943"/>
    </source>
</evidence>
<protein>
    <submittedName>
        <fullName evidence="3">Helix-turn-helix transcriptional regulator</fullName>
    </submittedName>
</protein>
<comment type="caution">
    <text evidence="3">The sequence shown here is derived from an EMBL/GenBank/DDBJ whole genome shotgun (WGS) entry which is preliminary data.</text>
</comment>
<proteinExistence type="predicted"/>
<dbReference type="InterPro" id="IPR010982">
    <property type="entry name" value="Lambda_DNA-bd_dom_sf"/>
</dbReference>
<dbReference type="Proteomes" id="UP001370590">
    <property type="component" value="Unassembled WGS sequence"/>
</dbReference>
<evidence type="ECO:0000313" key="4">
    <source>
        <dbReference type="Proteomes" id="UP001370590"/>
    </source>
</evidence>
<feature type="domain" description="HTH cro/C1-type" evidence="2">
    <location>
        <begin position="7"/>
        <end position="60"/>
    </location>
</feature>
<evidence type="ECO:0000256" key="1">
    <source>
        <dbReference type="ARBA" id="ARBA00023125"/>
    </source>
</evidence>
<sequence length="282" mass="32939">MFLGSKIAQQRKAKNITQTDLAKDICTQNTISKIEKHNVPPTTKILIKLCKRIDLTLNDVFSDFSRPDSDLDNKLMQIEDDLYNYAPEDQPSIEKRIKSLSNVKMDADQLVQYHFVIAFSKFRQDHYEDAIFECDKVLASTHSDDLNVYTTLAYTIKGDSYKKLDKLNKADYFFNLVDDFMAKQQKDGDEFSYRQIQIIFVCNQLAHYYVLTKNYKRTMDIVKVGIKLNNQINTTHFMHSLFSIAYEAGNGLDLKPDVLQRYQNFANLFEEYNSFSKENKLF</sequence>
<keyword evidence="4" id="KW-1185">Reference proteome</keyword>
<dbReference type="PROSITE" id="PS50943">
    <property type="entry name" value="HTH_CROC1"/>
    <property type="match status" value="1"/>
</dbReference>